<evidence type="ECO:0000256" key="4">
    <source>
        <dbReference type="ARBA" id="ARBA00022679"/>
    </source>
</evidence>
<keyword evidence="9 11" id="KW-0460">Magnesium</keyword>
<evidence type="ECO:0000313" key="13">
    <source>
        <dbReference type="EMBL" id="MFD2756939.1"/>
    </source>
</evidence>
<keyword evidence="5 11" id="KW-0479">Metal-binding</keyword>
<dbReference type="Pfam" id="PF02110">
    <property type="entry name" value="HK"/>
    <property type="match status" value="1"/>
</dbReference>
<feature type="binding site" evidence="11">
    <location>
        <position position="203"/>
    </location>
    <ligand>
        <name>ATP</name>
        <dbReference type="ChEBI" id="CHEBI:30616"/>
    </ligand>
</feature>
<evidence type="ECO:0000256" key="12">
    <source>
        <dbReference type="SAM" id="MobiDB-lite"/>
    </source>
</evidence>
<dbReference type="RefSeq" id="WP_019618963.1">
    <property type="nucleotide sequence ID" value="NZ_JBHUNE010000001.1"/>
</dbReference>
<dbReference type="InterPro" id="IPR029056">
    <property type="entry name" value="Ribokinase-like"/>
</dbReference>
<feature type="region of interest" description="Disordered" evidence="12">
    <location>
        <begin position="323"/>
        <end position="356"/>
    </location>
</feature>
<dbReference type="CDD" id="cd01170">
    <property type="entry name" value="THZ_kinase"/>
    <property type="match status" value="1"/>
</dbReference>
<keyword evidence="7 11" id="KW-0418">Kinase</keyword>
<comment type="cofactor">
    <cofactor evidence="2 11">
        <name>Mg(2+)</name>
        <dbReference type="ChEBI" id="CHEBI:18420"/>
    </cofactor>
</comment>
<dbReference type="Gene3D" id="3.40.1190.20">
    <property type="match status" value="1"/>
</dbReference>
<keyword evidence="6 11" id="KW-0547">Nucleotide-binding</keyword>
<evidence type="ECO:0000256" key="7">
    <source>
        <dbReference type="ARBA" id="ARBA00022777"/>
    </source>
</evidence>
<reference evidence="14" key="1">
    <citation type="journal article" date="2019" name="Int. J. Syst. Evol. Microbiol.">
        <title>The Global Catalogue of Microorganisms (GCM) 10K type strain sequencing project: providing services to taxonomists for standard genome sequencing and annotation.</title>
        <authorList>
            <consortium name="The Broad Institute Genomics Platform"/>
            <consortium name="The Broad Institute Genome Sequencing Center for Infectious Disease"/>
            <person name="Wu L."/>
            <person name="Ma J."/>
        </authorList>
    </citation>
    <scope>NUCLEOTIDE SEQUENCE [LARGE SCALE GENOMIC DNA]</scope>
    <source>
        <strain evidence="14">TISTR 1514</strain>
    </source>
</reference>
<evidence type="ECO:0000256" key="8">
    <source>
        <dbReference type="ARBA" id="ARBA00022840"/>
    </source>
</evidence>
<evidence type="ECO:0000256" key="6">
    <source>
        <dbReference type="ARBA" id="ARBA00022741"/>
    </source>
</evidence>
<dbReference type="PRINTS" id="PR01099">
    <property type="entry name" value="HYETHTZKNASE"/>
</dbReference>
<evidence type="ECO:0000256" key="11">
    <source>
        <dbReference type="HAMAP-Rule" id="MF_00228"/>
    </source>
</evidence>
<dbReference type="NCBIfam" id="NF006830">
    <property type="entry name" value="PRK09355.1"/>
    <property type="match status" value="1"/>
</dbReference>
<comment type="pathway">
    <text evidence="3 11">Cofactor biosynthesis; thiamine diphosphate biosynthesis; 4-methyl-5-(2-phosphoethyl)-thiazole from 5-(2-hydroxyethyl)-4-methylthiazole: step 1/1.</text>
</comment>
<comment type="caution">
    <text evidence="13">The sequence shown here is derived from an EMBL/GenBank/DDBJ whole genome shotgun (WGS) entry which is preliminary data.</text>
</comment>
<dbReference type="EMBL" id="JBHUNE010000001">
    <property type="protein sequence ID" value="MFD2756939.1"/>
    <property type="molecule type" value="Genomic_DNA"/>
</dbReference>
<feature type="binding site" evidence="11">
    <location>
        <position position="82"/>
    </location>
    <ligand>
        <name>substrate</name>
    </ligand>
</feature>
<dbReference type="HAMAP" id="MF_00228">
    <property type="entry name" value="Thz_kinase"/>
    <property type="match status" value="1"/>
</dbReference>
<gene>
    <name evidence="11 13" type="primary">thiM</name>
    <name evidence="13" type="ORF">ACFSW7_00920</name>
</gene>
<dbReference type="GO" id="GO:0004417">
    <property type="term" value="F:hydroxyethylthiazole kinase activity"/>
    <property type="evidence" value="ECO:0007669"/>
    <property type="project" value="UniProtKB-EC"/>
</dbReference>
<feature type="binding site" evidence="11">
    <location>
        <position position="157"/>
    </location>
    <ligand>
        <name>ATP</name>
        <dbReference type="ChEBI" id="CHEBI:30616"/>
    </ligand>
</feature>
<evidence type="ECO:0000256" key="9">
    <source>
        <dbReference type="ARBA" id="ARBA00022842"/>
    </source>
</evidence>
<evidence type="ECO:0000256" key="1">
    <source>
        <dbReference type="ARBA" id="ARBA00001771"/>
    </source>
</evidence>
<evidence type="ECO:0000256" key="3">
    <source>
        <dbReference type="ARBA" id="ARBA00004868"/>
    </source>
</evidence>
<dbReference type="SUPFAM" id="SSF53613">
    <property type="entry name" value="Ribokinase-like"/>
    <property type="match status" value="1"/>
</dbReference>
<keyword evidence="4 11" id="KW-0808">Transferase</keyword>
<name>A0ABW5UVN6_9MICO</name>
<feature type="region of interest" description="Disordered" evidence="12">
    <location>
        <begin position="1"/>
        <end position="40"/>
    </location>
</feature>
<sequence>MSQLADPQSHAAHPDHQHPGPTHSGQQQPDSANPEAAPTAATVARGLASLRASAPLVHCITNGVVMNFTANALLALGAAPAMVDIVGEAGLFTRVANGLLVNLGTPAPEQREAMRESVAAANDAGTPWVLDPVAIGSLPIRTGLAHELVAEGPSAVRGNPSEILALAGTGAGGRGVESTDSAASALGAAVALARRFDTVMAVSGAEDCITDGRRVVWVEGGDELLTKVTGGGCALGAIVAAFLGSRGDASVLDAVVAAHAVYAAAAERAAADAAGPGSFAVALLDALATISPAEVASSARIRAEYAGDAGKDAVVGDAADAMDASGTASGVDSSRAADDRPANDPDRVAEPAGGVA</sequence>
<dbReference type="Proteomes" id="UP001597492">
    <property type="component" value="Unassembled WGS sequence"/>
</dbReference>
<evidence type="ECO:0000256" key="10">
    <source>
        <dbReference type="ARBA" id="ARBA00022977"/>
    </source>
</evidence>
<protein>
    <recommendedName>
        <fullName evidence="11">Hydroxyethylthiazole kinase</fullName>
        <ecNumber evidence="11">2.7.1.50</ecNumber>
    </recommendedName>
    <alternativeName>
        <fullName evidence="11">4-methyl-5-beta-hydroxyethylthiazole kinase</fullName>
        <shortName evidence="11">TH kinase</shortName>
        <shortName evidence="11">Thz kinase</shortName>
    </alternativeName>
</protein>
<evidence type="ECO:0000313" key="14">
    <source>
        <dbReference type="Proteomes" id="UP001597492"/>
    </source>
</evidence>
<accession>A0ABW5UVN6</accession>
<keyword evidence="14" id="KW-1185">Reference proteome</keyword>
<organism evidence="13 14">
    <name type="scientific">Gulosibacter faecalis</name>
    <dbReference type="NCBI Taxonomy" id="272240"/>
    <lineage>
        <taxon>Bacteria</taxon>
        <taxon>Bacillati</taxon>
        <taxon>Actinomycetota</taxon>
        <taxon>Actinomycetes</taxon>
        <taxon>Micrococcales</taxon>
        <taxon>Microbacteriaceae</taxon>
        <taxon>Gulosibacter</taxon>
    </lineage>
</organism>
<dbReference type="InterPro" id="IPR000417">
    <property type="entry name" value="Hyethyz_kinase"/>
</dbReference>
<comment type="catalytic activity">
    <reaction evidence="1 11">
        <text>5-(2-hydroxyethyl)-4-methylthiazole + ATP = 4-methyl-5-(2-phosphooxyethyl)-thiazole + ADP + H(+)</text>
        <dbReference type="Rhea" id="RHEA:24212"/>
        <dbReference type="ChEBI" id="CHEBI:15378"/>
        <dbReference type="ChEBI" id="CHEBI:17957"/>
        <dbReference type="ChEBI" id="CHEBI:30616"/>
        <dbReference type="ChEBI" id="CHEBI:58296"/>
        <dbReference type="ChEBI" id="CHEBI:456216"/>
        <dbReference type="EC" id="2.7.1.50"/>
    </reaction>
</comment>
<keyword evidence="10 11" id="KW-0784">Thiamine biosynthesis</keyword>
<comment type="function">
    <text evidence="11">Catalyzes the phosphorylation of the hydroxyl group of 4-methyl-5-beta-hydroxyethylthiazole (THZ).</text>
</comment>
<proteinExistence type="inferred from homology"/>
<dbReference type="EC" id="2.7.1.50" evidence="11"/>
<comment type="similarity">
    <text evidence="11">Belongs to the Thz kinase family.</text>
</comment>
<feature type="compositionally biased region" description="Basic and acidic residues" evidence="12">
    <location>
        <begin position="335"/>
        <end position="349"/>
    </location>
</feature>
<feature type="compositionally biased region" description="Low complexity" evidence="12">
    <location>
        <begin position="323"/>
        <end position="334"/>
    </location>
</feature>
<keyword evidence="8 11" id="KW-0067">ATP-binding</keyword>
<feature type="binding site" evidence="11">
    <location>
        <position position="230"/>
    </location>
    <ligand>
        <name>substrate</name>
    </ligand>
</feature>
<evidence type="ECO:0000256" key="5">
    <source>
        <dbReference type="ARBA" id="ARBA00022723"/>
    </source>
</evidence>
<evidence type="ECO:0000256" key="2">
    <source>
        <dbReference type="ARBA" id="ARBA00001946"/>
    </source>
</evidence>